<proteinExistence type="predicted"/>
<accession>A0A158GZT9</accession>
<dbReference type="AlphaFoldDB" id="A0A158GZT9"/>
<evidence type="ECO:0008006" key="3">
    <source>
        <dbReference type="Google" id="ProtNLM"/>
    </source>
</evidence>
<reference evidence="1 2" key="1">
    <citation type="submission" date="2016-01" db="EMBL/GenBank/DDBJ databases">
        <authorList>
            <person name="Oliw E.H."/>
        </authorList>
    </citation>
    <scope>NUCLEOTIDE SEQUENCE [LARGE SCALE GENOMIC DNA]</scope>
    <source>
        <strain evidence="1">LMG 22029</strain>
    </source>
</reference>
<dbReference type="PROSITE" id="PS51257">
    <property type="entry name" value="PROKAR_LIPOPROTEIN"/>
    <property type="match status" value="1"/>
</dbReference>
<evidence type="ECO:0000313" key="2">
    <source>
        <dbReference type="Proteomes" id="UP000054893"/>
    </source>
</evidence>
<gene>
    <name evidence="1" type="ORF">AWB64_03786</name>
</gene>
<sequence>MKTKLLIVTLLATLLGGCIVVPAHSYAYRPAARVYVY</sequence>
<dbReference type="Proteomes" id="UP000054893">
    <property type="component" value="Unassembled WGS sequence"/>
</dbReference>
<name>A0A158GZT9_CABSO</name>
<organism evidence="1 2">
    <name type="scientific">Caballeronia sordidicola</name>
    <name type="common">Burkholderia sordidicola</name>
    <dbReference type="NCBI Taxonomy" id="196367"/>
    <lineage>
        <taxon>Bacteria</taxon>
        <taxon>Pseudomonadati</taxon>
        <taxon>Pseudomonadota</taxon>
        <taxon>Betaproteobacteria</taxon>
        <taxon>Burkholderiales</taxon>
        <taxon>Burkholderiaceae</taxon>
        <taxon>Caballeronia</taxon>
    </lineage>
</organism>
<dbReference type="EMBL" id="FCOC02000011">
    <property type="protein sequence ID" value="SAL36980.1"/>
    <property type="molecule type" value="Genomic_DNA"/>
</dbReference>
<evidence type="ECO:0000313" key="1">
    <source>
        <dbReference type="EMBL" id="SAL36980.1"/>
    </source>
</evidence>
<protein>
    <recommendedName>
        <fullName evidence="3">Lipoprotein</fullName>
    </recommendedName>
</protein>